<dbReference type="RefSeq" id="WP_025065665.1">
    <property type="nucleotide sequence ID" value="NZ_CP013195.1"/>
</dbReference>
<keyword evidence="2" id="KW-1185">Reference proteome</keyword>
<dbReference type="STRING" id="76123.AS203_08170"/>
<dbReference type="AlphaFoldDB" id="A0A0S2KLE9"/>
<dbReference type="OrthoDB" id="1085183at2"/>
<dbReference type="EMBL" id="CP013195">
    <property type="protein sequence ID" value="ALO49061.1"/>
    <property type="molecule type" value="Genomic_DNA"/>
</dbReference>
<protein>
    <submittedName>
        <fullName evidence="1">Uncharacterized protein</fullName>
    </submittedName>
</protein>
<evidence type="ECO:0000313" key="1">
    <source>
        <dbReference type="EMBL" id="ALO49061.1"/>
    </source>
</evidence>
<reference evidence="2" key="1">
    <citation type="submission" date="2015-11" db="EMBL/GenBank/DDBJ databases">
        <authorList>
            <person name="Holder M.E."/>
            <person name="Ajami N.J."/>
            <person name="Petrosino J.F."/>
        </authorList>
    </citation>
    <scope>NUCLEOTIDE SEQUENCE [LARGE SCALE GENOMIC DNA]</scope>
    <source>
        <strain evidence="2">F0113</strain>
    </source>
</reference>
<evidence type="ECO:0000313" key="2">
    <source>
        <dbReference type="Proteomes" id="UP000056252"/>
    </source>
</evidence>
<dbReference type="KEGG" id="peo:AS203_08170"/>
<accession>A0A0S2KLE9</accession>
<name>A0A0S2KLE9_9BACT</name>
<gene>
    <name evidence="1" type="ORF">AS203_08170</name>
</gene>
<sequence>MIQICTTKEQSQRLLDLGIQRKTADMFWPLKSSFPEVCNDGDQYQADYPAWSLGSLINLLPDVIFAPNRTFRLEIRNRSISYVNGDSLFKIEENKGVFENCFSMIEWLVEHKYLKP</sequence>
<dbReference type="Proteomes" id="UP000056252">
    <property type="component" value="Chromosome"/>
</dbReference>
<proteinExistence type="predicted"/>
<organism evidence="1 2">
    <name type="scientific">Hoylesella enoeca</name>
    <dbReference type="NCBI Taxonomy" id="76123"/>
    <lineage>
        <taxon>Bacteria</taxon>
        <taxon>Pseudomonadati</taxon>
        <taxon>Bacteroidota</taxon>
        <taxon>Bacteroidia</taxon>
        <taxon>Bacteroidales</taxon>
        <taxon>Prevotellaceae</taxon>
        <taxon>Hoylesella</taxon>
    </lineage>
</organism>